<keyword evidence="2" id="KW-0472">Membrane</keyword>
<dbReference type="Proteomes" id="UP001174934">
    <property type="component" value="Unassembled WGS sequence"/>
</dbReference>
<keyword evidence="4" id="KW-1185">Reference proteome</keyword>
<dbReference type="InterPro" id="IPR018852">
    <property type="entry name" value="DUF2456"/>
</dbReference>
<evidence type="ECO:0000256" key="1">
    <source>
        <dbReference type="SAM" id="MobiDB-lite"/>
    </source>
</evidence>
<dbReference type="AlphaFoldDB" id="A0AA40C8E9"/>
<keyword evidence="2" id="KW-0812">Transmembrane</keyword>
<evidence type="ECO:0000313" key="4">
    <source>
        <dbReference type="Proteomes" id="UP001174934"/>
    </source>
</evidence>
<keyword evidence="2" id="KW-1133">Transmembrane helix</keyword>
<evidence type="ECO:0000256" key="2">
    <source>
        <dbReference type="SAM" id="Phobius"/>
    </source>
</evidence>
<name>A0AA40C8E9_9PEZI</name>
<dbReference type="EMBL" id="JAULSR010000002">
    <property type="protein sequence ID" value="KAK0629032.1"/>
    <property type="molecule type" value="Genomic_DNA"/>
</dbReference>
<feature type="transmembrane region" description="Helical" evidence="2">
    <location>
        <begin position="91"/>
        <end position="117"/>
    </location>
</feature>
<feature type="compositionally biased region" description="Low complexity" evidence="1">
    <location>
        <begin position="11"/>
        <end position="29"/>
    </location>
</feature>
<dbReference type="PANTHER" id="PTHR28297:SF1">
    <property type="entry name" value="FUNGAL PROTEIN"/>
    <property type="match status" value="1"/>
</dbReference>
<dbReference type="PANTHER" id="PTHR28297">
    <property type="entry name" value="FUNGAL PROTEIN"/>
    <property type="match status" value="1"/>
</dbReference>
<feature type="transmembrane region" description="Helical" evidence="2">
    <location>
        <begin position="266"/>
        <end position="286"/>
    </location>
</feature>
<protein>
    <submittedName>
        <fullName evidence="3">Uncharacterized protein</fullName>
    </submittedName>
</protein>
<dbReference type="Pfam" id="PF10445">
    <property type="entry name" value="DUF2456"/>
    <property type="match status" value="1"/>
</dbReference>
<proteinExistence type="predicted"/>
<evidence type="ECO:0000313" key="3">
    <source>
        <dbReference type="EMBL" id="KAK0629032.1"/>
    </source>
</evidence>
<feature type="compositionally biased region" description="Low complexity" evidence="1">
    <location>
        <begin position="49"/>
        <end position="62"/>
    </location>
</feature>
<accession>A0AA40C8E9</accession>
<reference evidence="3" key="1">
    <citation type="submission" date="2023-06" db="EMBL/GenBank/DDBJ databases">
        <title>Genome-scale phylogeny and comparative genomics of the fungal order Sordariales.</title>
        <authorList>
            <consortium name="Lawrence Berkeley National Laboratory"/>
            <person name="Hensen N."/>
            <person name="Bonometti L."/>
            <person name="Westerberg I."/>
            <person name="Brannstrom I.O."/>
            <person name="Guillou S."/>
            <person name="Cros-Aarteil S."/>
            <person name="Calhoun S."/>
            <person name="Haridas S."/>
            <person name="Kuo A."/>
            <person name="Mondo S."/>
            <person name="Pangilinan J."/>
            <person name="Riley R."/>
            <person name="LaButti K."/>
            <person name="Andreopoulos B."/>
            <person name="Lipzen A."/>
            <person name="Chen C."/>
            <person name="Yanf M."/>
            <person name="Daum C."/>
            <person name="Ng V."/>
            <person name="Clum A."/>
            <person name="Steindorff A."/>
            <person name="Ohm R."/>
            <person name="Martin F."/>
            <person name="Silar P."/>
            <person name="Natvig D."/>
            <person name="Lalanne C."/>
            <person name="Gautier V."/>
            <person name="Ament-velasquez S.L."/>
            <person name="Kruys A."/>
            <person name="Hutchinson M.I."/>
            <person name="Powell A.J."/>
            <person name="Barry K."/>
            <person name="Miller A.N."/>
            <person name="Grigoriev I.V."/>
            <person name="Debuchy R."/>
            <person name="Gladieux P."/>
            <person name="Thoren M.H."/>
            <person name="Johannesson H."/>
        </authorList>
    </citation>
    <scope>NUCLEOTIDE SEQUENCE</scope>
    <source>
        <strain evidence="3">SMH3391-2</strain>
    </source>
</reference>
<comment type="caution">
    <text evidence="3">The sequence shown here is derived from an EMBL/GenBank/DDBJ whole genome shotgun (WGS) entry which is preliminary data.</text>
</comment>
<feature type="transmembrane region" description="Helical" evidence="2">
    <location>
        <begin position="137"/>
        <end position="159"/>
    </location>
</feature>
<feature type="transmembrane region" description="Helical" evidence="2">
    <location>
        <begin position="224"/>
        <end position="246"/>
    </location>
</feature>
<sequence>MTWIRNPFFKAPAPSSSSSSSASSSSPPAGGLAGPTAVNSDDDEDTDVEATAGAGAPPPTATADAAAAAAEDAGLAPLLRPPTTKMTGHQFFYIFIIDGIGAMILSGGINFAIAYAMYTSASTLTHPINLFQLPNTLAGDAAVTIIVQSIITWLIELLLVNRDLASGGVAPVGFIDPPPPNYRLLRWFLFLDRTPSSSSESDEPAQGSVAHWAYFMFSQVLRGFLVAIPSFMLFWGPCVGILTAVGMRSGGDWVFEATWAPEIFKFLLGGLLSLVQTPLFALFWLVRAGWAVRTREVAVGVGGVEGV</sequence>
<feature type="region of interest" description="Disordered" evidence="1">
    <location>
        <begin position="1"/>
        <end position="62"/>
    </location>
</feature>
<gene>
    <name evidence="3" type="ORF">B0T17DRAFT_174431</name>
</gene>
<organism evidence="3 4">
    <name type="scientific">Bombardia bombarda</name>
    <dbReference type="NCBI Taxonomy" id="252184"/>
    <lineage>
        <taxon>Eukaryota</taxon>
        <taxon>Fungi</taxon>
        <taxon>Dikarya</taxon>
        <taxon>Ascomycota</taxon>
        <taxon>Pezizomycotina</taxon>
        <taxon>Sordariomycetes</taxon>
        <taxon>Sordariomycetidae</taxon>
        <taxon>Sordariales</taxon>
        <taxon>Lasiosphaeriaceae</taxon>
        <taxon>Bombardia</taxon>
    </lineage>
</organism>